<dbReference type="EMBL" id="CM004475">
    <property type="protein sequence ID" value="OCT78090.1"/>
    <property type="molecule type" value="Genomic_DNA"/>
</dbReference>
<dbReference type="AlphaFoldDB" id="A0A974CSX8"/>
<organism evidence="2 3">
    <name type="scientific">Xenopus laevis</name>
    <name type="common">African clawed frog</name>
    <dbReference type="NCBI Taxonomy" id="8355"/>
    <lineage>
        <taxon>Eukaryota</taxon>
        <taxon>Metazoa</taxon>
        <taxon>Chordata</taxon>
        <taxon>Craniata</taxon>
        <taxon>Vertebrata</taxon>
        <taxon>Euteleostomi</taxon>
        <taxon>Amphibia</taxon>
        <taxon>Batrachia</taxon>
        <taxon>Anura</taxon>
        <taxon>Pipoidea</taxon>
        <taxon>Pipidae</taxon>
        <taxon>Xenopodinae</taxon>
        <taxon>Xenopus</taxon>
        <taxon>Xenopus</taxon>
    </lineage>
</organism>
<evidence type="ECO:0000313" key="2">
    <source>
        <dbReference type="EMBL" id="OCT78090.1"/>
    </source>
</evidence>
<proteinExistence type="predicted"/>
<protein>
    <submittedName>
        <fullName evidence="2">Uncharacterized protein</fullName>
    </submittedName>
</protein>
<dbReference type="Proteomes" id="UP000694892">
    <property type="component" value="Chromosome 5S"/>
</dbReference>
<keyword evidence="1" id="KW-0812">Transmembrane</keyword>
<gene>
    <name evidence="2" type="ORF">XELAEV_18029193mg</name>
</gene>
<sequence length="66" mass="7245">MWWLAGPGTLWGQLLGIHLVLILLSGLVGKPGKTHSNDKNRCSLALVLLLGHGVHLQEKPLKCLIW</sequence>
<keyword evidence="1" id="KW-0472">Membrane</keyword>
<reference evidence="3" key="1">
    <citation type="journal article" date="2016" name="Nature">
        <title>Genome evolution in the allotetraploid frog Xenopus laevis.</title>
        <authorList>
            <person name="Session A.M."/>
            <person name="Uno Y."/>
            <person name="Kwon T."/>
            <person name="Chapman J.A."/>
            <person name="Toyoda A."/>
            <person name="Takahashi S."/>
            <person name="Fukui A."/>
            <person name="Hikosaka A."/>
            <person name="Suzuki A."/>
            <person name="Kondo M."/>
            <person name="van Heeringen S.J."/>
            <person name="Quigley I."/>
            <person name="Heinz S."/>
            <person name="Ogino H."/>
            <person name="Ochi H."/>
            <person name="Hellsten U."/>
            <person name="Lyons J.B."/>
            <person name="Simakov O."/>
            <person name="Putnam N."/>
            <person name="Stites J."/>
            <person name="Kuroki Y."/>
            <person name="Tanaka T."/>
            <person name="Michiue T."/>
            <person name="Watanabe M."/>
            <person name="Bogdanovic O."/>
            <person name="Lister R."/>
            <person name="Georgiou G."/>
            <person name="Paranjpe S.S."/>
            <person name="van Kruijsbergen I."/>
            <person name="Shu S."/>
            <person name="Carlson J."/>
            <person name="Kinoshita T."/>
            <person name="Ohta Y."/>
            <person name="Mawaribuchi S."/>
            <person name="Jenkins J."/>
            <person name="Grimwood J."/>
            <person name="Schmutz J."/>
            <person name="Mitros T."/>
            <person name="Mozaffari S.V."/>
            <person name="Suzuki Y."/>
            <person name="Haramoto Y."/>
            <person name="Yamamoto T.S."/>
            <person name="Takagi C."/>
            <person name="Heald R."/>
            <person name="Miller K."/>
            <person name="Haudenschild C."/>
            <person name="Kitzman J."/>
            <person name="Nakayama T."/>
            <person name="Izutsu Y."/>
            <person name="Robert J."/>
            <person name="Fortriede J."/>
            <person name="Burns K."/>
            <person name="Lotay V."/>
            <person name="Karimi K."/>
            <person name="Yasuoka Y."/>
            <person name="Dichmann D.S."/>
            <person name="Flajnik M.F."/>
            <person name="Houston D.W."/>
            <person name="Shendure J."/>
            <person name="DuPasquier L."/>
            <person name="Vize P.D."/>
            <person name="Zorn A.M."/>
            <person name="Ito M."/>
            <person name="Marcotte E.M."/>
            <person name="Wallingford J.B."/>
            <person name="Ito Y."/>
            <person name="Asashima M."/>
            <person name="Ueno N."/>
            <person name="Matsuda Y."/>
            <person name="Veenstra G.J."/>
            <person name="Fujiyama A."/>
            <person name="Harland R.M."/>
            <person name="Taira M."/>
            <person name="Rokhsar D.S."/>
        </authorList>
    </citation>
    <scope>NUCLEOTIDE SEQUENCE [LARGE SCALE GENOMIC DNA]</scope>
    <source>
        <strain evidence="3">J</strain>
    </source>
</reference>
<evidence type="ECO:0000256" key="1">
    <source>
        <dbReference type="SAM" id="Phobius"/>
    </source>
</evidence>
<feature type="transmembrane region" description="Helical" evidence="1">
    <location>
        <begin position="12"/>
        <end position="29"/>
    </location>
</feature>
<keyword evidence="1" id="KW-1133">Transmembrane helix</keyword>
<name>A0A974CSX8_XENLA</name>
<evidence type="ECO:0000313" key="3">
    <source>
        <dbReference type="Proteomes" id="UP000694892"/>
    </source>
</evidence>
<accession>A0A974CSX8</accession>